<dbReference type="GeneID" id="81360708"/>
<accession>A0A9W9K2B9</accession>
<dbReference type="RefSeq" id="XP_056472535.1">
    <property type="nucleotide sequence ID" value="XM_056621729.1"/>
</dbReference>
<dbReference type="AlphaFoldDB" id="A0A9W9K2B9"/>
<feature type="domain" description="Scytalone dehydratase-like" evidence="3">
    <location>
        <begin position="2"/>
        <end position="81"/>
    </location>
</feature>
<dbReference type="Pfam" id="PF02982">
    <property type="entry name" value="Scytalone_dh"/>
    <property type="match status" value="1"/>
</dbReference>
<dbReference type="InterPro" id="IPR032710">
    <property type="entry name" value="NTF2-like_dom_sf"/>
</dbReference>
<comment type="similarity">
    <text evidence="1">Belongs to the scytalone dehydratase family.</text>
</comment>
<sequence>MSSADFVGDPLIRIQHLVGAAKHEWVSGTKISVTYQIRAAQQRYENAGLTIVAHKGLGNWKVKHWYKKIEGVWKLADARPECIGLGMIFPRYI</sequence>
<dbReference type="OrthoDB" id="5281072at2759"/>
<dbReference type="Proteomes" id="UP001149074">
    <property type="component" value="Unassembled WGS sequence"/>
</dbReference>
<dbReference type="Gene3D" id="3.10.450.50">
    <property type="match status" value="1"/>
</dbReference>
<evidence type="ECO:0000259" key="3">
    <source>
        <dbReference type="Pfam" id="PF02982"/>
    </source>
</evidence>
<gene>
    <name evidence="4" type="ORF">N7532_009238</name>
</gene>
<reference evidence="4" key="1">
    <citation type="submission" date="2022-11" db="EMBL/GenBank/DDBJ databases">
        <authorList>
            <person name="Petersen C."/>
        </authorList>
    </citation>
    <scope>NUCLEOTIDE SEQUENCE</scope>
    <source>
        <strain evidence="4">IBT 30761</strain>
    </source>
</reference>
<dbReference type="InterPro" id="IPR049884">
    <property type="entry name" value="Scytalone_dh"/>
</dbReference>
<keyword evidence="5" id="KW-1185">Reference proteome</keyword>
<evidence type="ECO:0000256" key="2">
    <source>
        <dbReference type="ARBA" id="ARBA00023239"/>
    </source>
</evidence>
<organism evidence="4 5">
    <name type="scientific">Penicillium argentinense</name>
    <dbReference type="NCBI Taxonomy" id="1131581"/>
    <lineage>
        <taxon>Eukaryota</taxon>
        <taxon>Fungi</taxon>
        <taxon>Dikarya</taxon>
        <taxon>Ascomycota</taxon>
        <taxon>Pezizomycotina</taxon>
        <taxon>Eurotiomycetes</taxon>
        <taxon>Eurotiomycetidae</taxon>
        <taxon>Eurotiales</taxon>
        <taxon>Aspergillaceae</taxon>
        <taxon>Penicillium</taxon>
    </lineage>
</organism>
<dbReference type="GO" id="GO:0016829">
    <property type="term" value="F:lyase activity"/>
    <property type="evidence" value="ECO:0007669"/>
    <property type="project" value="UniProtKB-KW"/>
</dbReference>
<evidence type="ECO:0000256" key="1">
    <source>
        <dbReference type="ARBA" id="ARBA00008584"/>
    </source>
</evidence>
<protein>
    <submittedName>
        <fullName evidence="4">Scytalone dehydratase</fullName>
    </submittedName>
</protein>
<name>A0A9W9K2B9_9EURO</name>
<dbReference type="SUPFAM" id="SSF54427">
    <property type="entry name" value="NTF2-like"/>
    <property type="match status" value="1"/>
</dbReference>
<dbReference type="EMBL" id="JAPQKI010000009">
    <property type="protein sequence ID" value="KAJ5090554.1"/>
    <property type="molecule type" value="Genomic_DNA"/>
</dbReference>
<comment type="caution">
    <text evidence="4">The sequence shown here is derived from an EMBL/GenBank/DDBJ whole genome shotgun (WGS) entry which is preliminary data.</text>
</comment>
<proteinExistence type="inferred from homology"/>
<keyword evidence="2" id="KW-0456">Lyase</keyword>
<evidence type="ECO:0000313" key="5">
    <source>
        <dbReference type="Proteomes" id="UP001149074"/>
    </source>
</evidence>
<reference evidence="4" key="2">
    <citation type="journal article" date="2023" name="IMA Fungus">
        <title>Comparative genomic study of the Penicillium genus elucidates a diverse pangenome and 15 lateral gene transfer events.</title>
        <authorList>
            <person name="Petersen C."/>
            <person name="Sorensen T."/>
            <person name="Nielsen M.R."/>
            <person name="Sondergaard T.E."/>
            <person name="Sorensen J.L."/>
            <person name="Fitzpatrick D.A."/>
            <person name="Frisvad J.C."/>
            <person name="Nielsen K.L."/>
        </authorList>
    </citation>
    <scope>NUCLEOTIDE SEQUENCE</scope>
    <source>
        <strain evidence="4">IBT 30761</strain>
    </source>
</reference>
<evidence type="ECO:0000313" key="4">
    <source>
        <dbReference type="EMBL" id="KAJ5090554.1"/>
    </source>
</evidence>